<reference evidence="5" key="1">
    <citation type="submission" date="2022-12" db="EMBL/GenBank/DDBJ databases">
        <authorList>
            <person name="Petersen C."/>
        </authorList>
    </citation>
    <scope>NUCLEOTIDE SEQUENCE</scope>
    <source>
        <strain evidence="5">IBT 15544</strain>
    </source>
</reference>
<dbReference type="EMBL" id="JAPQKR010000008">
    <property type="protein sequence ID" value="KAJ5212612.1"/>
    <property type="molecule type" value="Genomic_DNA"/>
</dbReference>
<dbReference type="PANTHER" id="PTHR42877:SF11">
    <property type="entry name" value="MONOOXYGENASE, PUTATIVE (AFU_ORTHOLOGUE AFUA_6G13790)-RELATED"/>
    <property type="match status" value="1"/>
</dbReference>
<keyword evidence="6" id="KW-1185">Reference proteome</keyword>
<evidence type="ECO:0000313" key="5">
    <source>
        <dbReference type="EMBL" id="KAJ5212612.1"/>
    </source>
</evidence>
<evidence type="ECO:0000256" key="2">
    <source>
        <dbReference type="ARBA" id="ARBA00010139"/>
    </source>
</evidence>
<dbReference type="Proteomes" id="UP001150904">
    <property type="component" value="Unassembled WGS sequence"/>
</dbReference>
<dbReference type="Gene3D" id="3.50.50.60">
    <property type="entry name" value="FAD/NAD(P)-binding domain"/>
    <property type="match status" value="1"/>
</dbReference>
<dbReference type="GeneID" id="83178621"/>
<reference evidence="5" key="2">
    <citation type="journal article" date="2023" name="IMA Fungus">
        <title>Comparative genomic study of the Penicillium genus elucidates a diverse pangenome and 15 lateral gene transfer events.</title>
        <authorList>
            <person name="Petersen C."/>
            <person name="Sorensen T."/>
            <person name="Nielsen M.R."/>
            <person name="Sondergaard T.E."/>
            <person name="Sorensen J.L."/>
            <person name="Fitzpatrick D.A."/>
            <person name="Frisvad J.C."/>
            <person name="Nielsen K.L."/>
        </authorList>
    </citation>
    <scope>NUCLEOTIDE SEQUENCE</scope>
    <source>
        <strain evidence="5">IBT 15544</strain>
    </source>
</reference>
<keyword evidence="4" id="KW-0274">FAD</keyword>
<accession>A0A9W9T7P7</accession>
<comment type="similarity">
    <text evidence="2">Belongs to the FAD-binding monooxygenase family.</text>
</comment>
<keyword evidence="3" id="KW-0285">Flavoprotein</keyword>
<protein>
    <submittedName>
        <fullName evidence="5">Uncharacterized protein</fullName>
    </submittedName>
</protein>
<evidence type="ECO:0000256" key="3">
    <source>
        <dbReference type="ARBA" id="ARBA00022630"/>
    </source>
</evidence>
<name>A0A9W9T7P7_9EURO</name>
<sequence>MDSEDCHGRYQTEKKSVEDYNIWAQEYLKRTAWGDSCRSWYKNNKTSGQVRGVYPGTTSHFKNALERIGGEDFHIKYTSVNRLWCLGNGEMEEEKDGLGDMAGYFKEGVWG</sequence>
<gene>
    <name evidence="5" type="ORF">N7498_004258</name>
</gene>
<evidence type="ECO:0000256" key="1">
    <source>
        <dbReference type="ARBA" id="ARBA00001974"/>
    </source>
</evidence>
<dbReference type="OrthoDB" id="74360at2759"/>
<dbReference type="AlphaFoldDB" id="A0A9W9T7P7"/>
<comment type="caution">
    <text evidence="5">The sequence shown here is derived from an EMBL/GenBank/DDBJ whole genome shotgun (WGS) entry which is preliminary data.</text>
</comment>
<organism evidence="5 6">
    <name type="scientific">Penicillium cinerascens</name>
    <dbReference type="NCBI Taxonomy" id="70096"/>
    <lineage>
        <taxon>Eukaryota</taxon>
        <taxon>Fungi</taxon>
        <taxon>Dikarya</taxon>
        <taxon>Ascomycota</taxon>
        <taxon>Pezizomycotina</taxon>
        <taxon>Eurotiomycetes</taxon>
        <taxon>Eurotiomycetidae</taxon>
        <taxon>Eurotiales</taxon>
        <taxon>Aspergillaceae</taxon>
        <taxon>Penicillium</taxon>
    </lineage>
</organism>
<dbReference type="InterPro" id="IPR051209">
    <property type="entry name" value="FAD-bind_Monooxygenase_sf"/>
</dbReference>
<evidence type="ECO:0000313" key="6">
    <source>
        <dbReference type="Proteomes" id="UP001150904"/>
    </source>
</evidence>
<dbReference type="PANTHER" id="PTHR42877">
    <property type="entry name" value="L-ORNITHINE N(5)-MONOOXYGENASE-RELATED"/>
    <property type="match status" value="1"/>
</dbReference>
<comment type="cofactor">
    <cofactor evidence="1">
        <name>FAD</name>
        <dbReference type="ChEBI" id="CHEBI:57692"/>
    </cofactor>
</comment>
<dbReference type="InterPro" id="IPR036188">
    <property type="entry name" value="FAD/NAD-bd_sf"/>
</dbReference>
<evidence type="ECO:0000256" key="4">
    <source>
        <dbReference type="ARBA" id="ARBA00022827"/>
    </source>
</evidence>
<proteinExistence type="inferred from homology"/>
<dbReference type="RefSeq" id="XP_058310782.1">
    <property type="nucleotide sequence ID" value="XM_058451320.1"/>
</dbReference>